<keyword evidence="2 6" id="KW-0812">Transmembrane</keyword>
<dbReference type="Gene3D" id="1.20.1250.20">
    <property type="entry name" value="MFS general substrate transporter like domains"/>
    <property type="match status" value="1"/>
</dbReference>
<feature type="transmembrane region" description="Helical" evidence="6">
    <location>
        <begin position="401"/>
        <end position="421"/>
    </location>
</feature>
<reference evidence="7 8" key="1">
    <citation type="journal article" date="2007" name="Nature">
        <title>Evolution of genes and genomes on the Drosophila phylogeny.</title>
        <authorList>
            <consortium name="Drosophila 12 Genomes Consortium"/>
            <person name="Clark A.G."/>
            <person name="Eisen M.B."/>
            <person name="Smith D.R."/>
            <person name="Bergman C.M."/>
            <person name="Oliver B."/>
            <person name="Markow T.A."/>
            <person name="Kaufman T.C."/>
            <person name="Kellis M."/>
            <person name="Gelbart W."/>
            <person name="Iyer V.N."/>
            <person name="Pollard D.A."/>
            <person name="Sackton T.B."/>
            <person name="Larracuente A.M."/>
            <person name="Singh N.D."/>
            <person name="Abad J.P."/>
            <person name="Abt D.N."/>
            <person name="Adryan B."/>
            <person name="Aguade M."/>
            <person name="Akashi H."/>
            <person name="Anderson W.W."/>
            <person name="Aquadro C.F."/>
            <person name="Ardell D.H."/>
            <person name="Arguello R."/>
            <person name="Artieri C.G."/>
            <person name="Barbash D.A."/>
            <person name="Barker D."/>
            <person name="Barsanti P."/>
            <person name="Batterham P."/>
            <person name="Batzoglou S."/>
            <person name="Begun D."/>
            <person name="Bhutkar A."/>
            <person name="Blanco E."/>
            <person name="Bosak S.A."/>
            <person name="Bradley R.K."/>
            <person name="Brand A.D."/>
            <person name="Brent M.R."/>
            <person name="Brooks A.N."/>
            <person name="Brown R.H."/>
            <person name="Butlin R.K."/>
            <person name="Caggese C."/>
            <person name="Calvi B.R."/>
            <person name="Bernardo de Carvalho A."/>
            <person name="Caspi A."/>
            <person name="Castrezana S."/>
            <person name="Celniker S.E."/>
            <person name="Chang J.L."/>
            <person name="Chapple C."/>
            <person name="Chatterji S."/>
            <person name="Chinwalla A."/>
            <person name="Civetta A."/>
            <person name="Clifton S.W."/>
            <person name="Comeron J.M."/>
            <person name="Costello J.C."/>
            <person name="Coyne J.A."/>
            <person name="Daub J."/>
            <person name="David R.G."/>
            <person name="Delcher A.L."/>
            <person name="Delehaunty K."/>
            <person name="Do C.B."/>
            <person name="Ebling H."/>
            <person name="Edwards K."/>
            <person name="Eickbush T."/>
            <person name="Evans J.D."/>
            <person name="Filipski A."/>
            <person name="Findeiss S."/>
            <person name="Freyhult E."/>
            <person name="Fulton L."/>
            <person name="Fulton R."/>
            <person name="Garcia A.C."/>
            <person name="Gardiner A."/>
            <person name="Garfield D.A."/>
            <person name="Garvin B.E."/>
            <person name="Gibson G."/>
            <person name="Gilbert D."/>
            <person name="Gnerre S."/>
            <person name="Godfrey J."/>
            <person name="Good R."/>
            <person name="Gotea V."/>
            <person name="Gravely B."/>
            <person name="Greenberg A.J."/>
            <person name="Griffiths-Jones S."/>
            <person name="Gross S."/>
            <person name="Guigo R."/>
            <person name="Gustafson E.A."/>
            <person name="Haerty W."/>
            <person name="Hahn M.W."/>
            <person name="Halligan D.L."/>
            <person name="Halpern A.L."/>
            <person name="Halter G.M."/>
            <person name="Han M.V."/>
            <person name="Heger A."/>
            <person name="Hillier L."/>
            <person name="Hinrichs A.S."/>
            <person name="Holmes I."/>
            <person name="Hoskins R.A."/>
            <person name="Hubisz M.J."/>
            <person name="Hultmark D."/>
            <person name="Huntley M.A."/>
            <person name="Jaffe D.B."/>
            <person name="Jagadeeshan S."/>
            <person name="Jeck W.R."/>
            <person name="Johnson J."/>
            <person name="Jones C.D."/>
            <person name="Jordan W.C."/>
            <person name="Karpen G.H."/>
            <person name="Kataoka E."/>
            <person name="Keightley P.D."/>
            <person name="Kheradpour P."/>
            <person name="Kirkness E.F."/>
            <person name="Koerich L.B."/>
            <person name="Kristiansen K."/>
            <person name="Kudrna D."/>
            <person name="Kulathinal R.J."/>
            <person name="Kumar S."/>
            <person name="Kwok R."/>
            <person name="Lander E."/>
            <person name="Langley C.H."/>
            <person name="Lapoint R."/>
            <person name="Lazzaro B.P."/>
            <person name="Lee S.J."/>
            <person name="Levesque L."/>
            <person name="Li R."/>
            <person name="Lin C.F."/>
            <person name="Lin M.F."/>
            <person name="Lindblad-Toh K."/>
            <person name="Llopart A."/>
            <person name="Long M."/>
            <person name="Low L."/>
            <person name="Lozovsky E."/>
            <person name="Lu J."/>
            <person name="Luo M."/>
            <person name="Machado C.A."/>
            <person name="Makalowski W."/>
            <person name="Marzo M."/>
            <person name="Matsuda M."/>
            <person name="Matzkin L."/>
            <person name="McAllister B."/>
            <person name="McBride C.S."/>
            <person name="McKernan B."/>
            <person name="McKernan K."/>
            <person name="Mendez-Lago M."/>
            <person name="Minx P."/>
            <person name="Mollenhauer M.U."/>
            <person name="Montooth K."/>
            <person name="Mount S.M."/>
            <person name="Mu X."/>
            <person name="Myers E."/>
            <person name="Negre B."/>
            <person name="Newfeld S."/>
            <person name="Nielsen R."/>
            <person name="Noor M.A."/>
            <person name="O'Grady P."/>
            <person name="Pachter L."/>
            <person name="Papaceit M."/>
            <person name="Parisi M.J."/>
            <person name="Parisi M."/>
            <person name="Parts L."/>
            <person name="Pedersen J.S."/>
            <person name="Pesole G."/>
            <person name="Phillippy A.M."/>
            <person name="Ponting C.P."/>
            <person name="Pop M."/>
            <person name="Porcelli D."/>
            <person name="Powell J.R."/>
            <person name="Prohaska S."/>
            <person name="Pruitt K."/>
            <person name="Puig M."/>
            <person name="Quesneville H."/>
            <person name="Ram K.R."/>
            <person name="Rand D."/>
            <person name="Rasmussen M.D."/>
            <person name="Reed L.K."/>
            <person name="Reenan R."/>
            <person name="Reily A."/>
            <person name="Remington K.A."/>
            <person name="Rieger T.T."/>
            <person name="Ritchie M.G."/>
            <person name="Robin C."/>
            <person name="Rogers Y.H."/>
            <person name="Rohde C."/>
            <person name="Rozas J."/>
            <person name="Rubenfield M.J."/>
            <person name="Ruiz A."/>
            <person name="Russo S."/>
            <person name="Salzberg S.L."/>
            <person name="Sanchez-Gracia A."/>
            <person name="Saranga D.J."/>
            <person name="Sato H."/>
            <person name="Schaeffer S.W."/>
            <person name="Schatz M.C."/>
            <person name="Schlenke T."/>
            <person name="Schwartz R."/>
            <person name="Segarra C."/>
            <person name="Singh R.S."/>
            <person name="Sirot L."/>
            <person name="Sirota M."/>
            <person name="Sisneros N.B."/>
            <person name="Smith C.D."/>
            <person name="Smith T.F."/>
            <person name="Spieth J."/>
            <person name="Stage D.E."/>
            <person name="Stark A."/>
            <person name="Stephan W."/>
            <person name="Strausberg R.L."/>
            <person name="Strempel S."/>
            <person name="Sturgill D."/>
            <person name="Sutton G."/>
            <person name="Sutton G.G."/>
            <person name="Tao W."/>
            <person name="Teichmann S."/>
            <person name="Tobari Y.N."/>
            <person name="Tomimura Y."/>
            <person name="Tsolas J.M."/>
            <person name="Valente V.L."/>
            <person name="Venter E."/>
            <person name="Venter J.C."/>
            <person name="Vicario S."/>
            <person name="Vieira F.G."/>
            <person name="Vilella A.J."/>
            <person name="Villasante A."/>
            <person name="Walenz B."/>
            <person name="Wang J."/>
            <person name="Wasserman M."/>
            <person name="Watts T."/>
            <person name="Wilson D."/>
            <person name="Wilson R.K."/>
            <person name="Wing R.A."/>
            <person name="Wolfner M.F."/>
            <person name="Wong A."/>
            <person name="Wong G.K."/>
            <person name="Wu C.I."/>
            <person name="Wu G."/>
            <person name="Yamamoto D."/>
            <person name="Yang H.P."/>
            <person name="Yang S.P."/>
            <person name="Yorke J.A."/>
            <person name="Yoshida K."/>
            <person name="Zdobnov E."/>
            <person name="Zhang P."/>
            <person name="Zhang Y."/>
            <person name="Zimin A.V."/>
            <person name="Baldwin J."/>
            <person name="Abdouelleil A."/>
            <person name="Abdulkadir J."/>
            <person name="Abebe A."/>
            <person name="Abera B."/>
            <person name="Abreu J."/>
            <person name="Acer S.C."/>
            <person name="Aftuck L."/>
            <person name="Alexander A."/>
            <person name="An P."/>
            <person name="Anderson E."/>
            <person name="Anderson S."/>
            <person name="Arachi H."/>
            <person name="Azer M."/>
            <person name="Bachantsang P."/>
            <person name="Barry A."/>
            <person name="Bayul T."/>
            <person name="Berlin A."/>
            <person name="Bessette D."/>
            <person name="Bloom T."/>
            <person name="Blye J."/>
            <person name="Boguslavskiy L."/>
            <person name="Bonnet C."/>
            <person name="Boukhgalter B."/>
            <person name="Bourzgui I."/>
            <person name="Brown A."/>
            <person name="Cahill P."/>
            <person name="Channer S."/>
            <person name="Cheshatsang Y."/>
            <person name="Chuda L."/>
            <person name="Citroen M."/>
            <person name="Collymore A."/>
            <person name="Cooke P."/>
            <person name="Costello M."/>
            <person name="D'Aco K."/>
            <person name="Daza R."/>
            <person name="De Haan G."/>
            <person name="DeGray S."/>
            <person name="DeMaso C."/>
            <person name="Dhargay N."/>
            <person name="Dooley K."/>
            <person name="Dooley E."/>
            <person name="Doricent M."/>
            <person name="Dorje P."/>
            <person name="Dorjee K."/>
            <person name="Dupes A."/>
            <person name="Elong R."/>
            <person name="Falk J."/>
            <person name="Farina A."/>
            <person name="Faro S."/>
            <person name="Ferguson D."/>
            <person name="Fisher S."/>
            <person name="Foley C.D."/>
            <person name="Franke A."/>
            <person name="Friedrich D."/>
            <person name="Gadbois L."/>
            <person name="Gearin G."/>
            <person name="Gearin C.R."/>
            <person name="Giannoukos G."/>
            <person name="Goode T."/>
            <person name="Graham J."/>
            <person name="Grandbois E."/>
            <person name="Grewal S."/>
            <person name="Gyaltsen K."/>
            <person name="Hafez N."/>
            <person name="Hagos B."/>
            <person name="Hall J."/>
            <person name="Henson C."/>
            <person name="Hollinger A."/>
            <person name="Honan T."/>
            <person name="Huard M.D."/>
            <person name="Hughes L."/>
            <person name="Hurhula B."/>
            <person name="Husby M.E."/>
            <person name="Kamat A."/>
            <person name="Kanga B."/>
            <person name="Kashin S."/>
            <person name="Khazanovich D."/>
            <person name="Kisner P."/>
            <person name="Lance K."/>
            <person name="Lara M."/>
            <person name="Lee W."/>
            <person name="Lennon N."/>
            <person name="Letendre F."/>
            <person name="LeVine R."/>
            <person name="Lipovsky A."/>
            <person name="Liu X."/>
            <person name="Liu J."/>
            <person name="Liu S."/>
            <person name="Lokyitsang T."/>
            <person name="Lokyitsang Y."/>
            <person name="Lubonja R."/>
            <person name="Lui A."/>
            <person name="MacDonald P."/>
            <person name="Magnisalis V."/>
            <person name="Maru K."/>
            <person name="Matthews C."/>
            <person name="McCusker W."/>
            <person name="McDonough S."/>
            <person name="Mehta T."/>
            <person name="Meldrim J."/>
            <person name="Meneus L."/>
            <person name="Mihai O."/>
            <person name="Mihalev A."/>
            <person name="Mihova T."/>
            <person name="Mittelman R."/>
            <person name="Mlenga V."/>
            <person name="Montmayeur A."/>
            <person name="Mulrain L."/>
            <person name="Navidi A."/>
            <person name="Naylor J."/>
            <person name="Negash T."/>
            <person name="Nguyen T."/>
            <person name="Nguyen N."/>
            <person name="Nicol R."/>
            <person name="Norbu C."/>
            <person name="Norbu N."/>
            <person name="Novod N."/>
            <person name="O'Neill B."/>
            <person name="Osman S."/>
            <person name="Markiewicz E."/>
            <person name="Oyono O.L."/>
            <person name="Patti C."/>
            <person name="Phunkhang P."/>
            <person name="Pierre F."/>
            <person name="Priest M."/>
            <person name="Raghuraman S."/>
            <person name="Rege F."/>
            <person name="Reyes R."/>
            <person name="Rise C."/>
            <person name="Rogov P."/>
            <person name="Ross K."/>
            <person name="Ryan E."/>
            <person name="Settipalli S."/>
            <person name="Shea T."/>
            <person name="Sherpa N."/>
            <person name="Shi L."/>
            <person name="Shih D."/>
            <person name="Sparrow T."/>
            <person name="Spaulding J."/>
            <person name="Stalker J."/>
            <person name="Stange-Thomann N."/>
            <person name="Stavropoulos S."/>
            <person name="Stone C."/>
            <person name="Strader C."/>
            <person name="Tesfaye S."/>
            <person name="Thomson T."/>
            <person name="Thoulutsang Y."/>
            <person name="Thoulutsang D."/>
            <person name="Topham K."/>
            <person name="Topping I."/>
            <person name="Tsamla T."/>
            <person name="Vassiliev H."/>
            <person name="Vo A."/>
            <person name="Wangchuk T."/>
            <person name="Wangdi T."/>
            <person name="Weiand M."/>
            <person name="Wilkinson J."/>
            <person name="Wilson A."/>
            <person name="Yadav S."/>
            <person name="Young G."/>
            <person name="Yu Q."/>
            <person name="Zembek L."/>
            <person name="Zhong D."/>
            <person name="Zimmer A."/>
            <person name="Zwirko Z."/>
            <person name="Jaffe D.B."/>
            <person name="Alvarez P."/>
            <person name="Brockman W."/>
            <person name="Butler J."/>
            <person name="Chin C."/>
            <person name="Gnerre S."/>
            <person name="Grabherr M."/>
            <person name="Kleber M."/>
            <person name="Mauceli E."/>
            <person name="MacCallum I."/>
        </authorList>
    </citation>
    <scope>NUCLEOTIDE SEQUENCE [LARGE SCALE GENOMIC DNA]</scope>
    <source>
        <strain evidence="8">Tucson 15287-2541.00</strain>
    </source>
</reference>
<dbReference type="OrthoDB" id="5141738at2759"/>
<keyword evidence="3 6" id="KW-1133">Transmembrane helix</keyword>
<organism evidence="8">
    <name type="scientific">Drosophila grimshawi</name>
    <name type="common">Hawaiian fruit fly</name>
    <name type="synonym">Idiomyia grimshawi</name>
    <dbReference type="NCBI Taxonomy" id="7222"/>
    <lineage>
        <taxon>Eukaryota</taxon>
        <taxon>Metazoa</taxon>
        <taxon>Ecdysozoa</taxon>
        <taxon>Arthropoda</taxon>
        <taxon>Hexapoda</taxon>
        <taxon>Insecta</taxon>
        <taxon>Pterygota</taxon>
        <taxon>Neoptera</taxon>
        <taxon>Endopterygota</taxon>
        <taxon>Diptera</taxon>
        <taxon>Brachycera</taxon>
        <taxon>Muscomorpha</taxon>
        <taxon>Ephydroidea</taxon>
        <taxon>Drosophilidae</taxon>
        <taxon>Drosophila</taxon>
        <taxon>Hawaiian Drosophila</taxon>
    </lineage>
</organism>
<evidence type="ECO:0000256" key="3">
    <source>
        <dbReference type="ARBA" id="ARBA00022989"/>
    </source>
</evidence>
<comment type="subcellular location">
    <subcellularLocation>
        <location evidence="1">Membrane</location>
        <topology evidence="1">Multi-pass membrane protein</topology>
    </subcellularLocation>
</comment>
<dbReference type="Proteomes" id="UP000001070">
    <property type="component" value="Unassembled WGS sequence"/>
</dbReference>
<dbReference type="PhylomeDB" id="B4K0W4"/>
<evidence type="ECO:0000313" key="7">
    <source>
        <dbReference type="EMBL" id="EDV90839.1"/>
    </source>
</evidence>
<feature type="transmembrane region" description="Helical" evidence="6">
    <location>
        <begin position="370"/>
        <end position="389"/>
    </location>
</feature>
<dbReference type="SUPFAM" id="SSF103473">
    <property type="entry name" value="MFS general substrate transporter"/>
    <property type="match status" value="1"/>
</dbReference>
<dbReference type="OMA" id="DIFVAWS"/>
<evidence type="ECO:0000256" key="2">
    <source>
        <dbReference type="ARBA" id="ARBA00022692"/>
    </source>
</evidence>
<protein>
    <submittedName>
        <fullName evidence="7">GH19614</fullName>
    </submittedName>
</protein>
<feature type="transmembrane region" description="Helical" evidence="6">
    <location>
        <begin position="161"/>
        <end position="181"/>
    </location>
</feature>
<evidence type="ECO:0000256" key="4">
    <source>
        <dbReference type="ARBA" id="ARBA00023136"/>
    </source>
</evidence>
<dbReference type="AlphaFoldDB" id="B4K0W4"/>
<dbReference type="HOGENOM" id="CLU_015744_0_0_1"/>
<feature type="region of interest" description="Disordered" evidence="5">
    <location>
        <begin position="553"/>
        <end position="572"/>
    </location>
</feature>
<evidence type="ECO:0000256" key="6">
    <source>
        <dbReference type="SAM" id="Phobius"/>
    </source>
</evidence>
<dbReference type="GO" id="GO:0016020">
    <property type="term" value="C:membrane"/>
    <property type="evidence" value="ECO:0007669"/>
    <property type="project" value="UniProtKB-SubCell"/>
</dbReference>
<feature type="transmembrane region" description="Helical" evidence="6">
    <location>
        <begin position="193"/>
        <end position="211"/>
    </location>
</feature>
<dbReference type="eggNOG" id="KOG0255">
    <property type="taxonomic scope" value="Eukaryota"/>
</dbReference>
<evidence type="ECO:0000313" key="8">
    <source>
        <dbReference type="Proteomes" id="UP000001070"/>
    </source>
</evidence>
<feature type="transmembrane region" description="Helical" evidence="6">
    <location>
        <begin position="279"/>
        <end position="297"/>
    </location>
</feature>
<feature type="transmembrane region" description="Helical" evidence="6">
    <location>
        <begin position="433"/>
        <end position="452"/>
    </location>
</feature>
<accession>B4K0W4</accession>
<gene>
    <name evidence="7" type="primary">Dgri\GH19614</name>
    <name evidence="7" type="ORF">Dgri_GH19614</name>
</gene>
<feature type="transmembrane region" description="Helical" evidence="6">
    <location>
        <begin position="252"/>
        <end position="273"/>
    </location>
</feature>
<evidence type="ECO:0000256" key="1">
    <source>
        <dbReference type="ARBA" id="ARBA00004141"/>
    </source>
</evidence>
<dbReference type="InParanoid" id="B4K0W4"/>
<name>B4K0W4_DROGR</name>
<feature type="transmembrane region" description="Helical" evidence="6">
    <location>
        <begin position="71"/>
        <end position="92"/>
    </location>
</feature>
<keyword evidence="8" id="KW-1185">Reference proteome</keyword>
<dbReference type="GO" id="GO:0022857">
    <property type="term" value="F:transmembrane transporter activity"/>
    <property type="evidence" value="ECO:0007669"/>
    <property type="project" value="InterPro"/>
</dbReference>
<feature type="compositionally biased region" description="Polar residues" evidence="5">
    <location>
        <begin position="1"/>
        <end position="11"/>
    </location>
</feature>
<evidence type="ECO:0000256" key="5">
    <source>
        <dbReference type="SAM" id="MobiDB-lite"/>
    </source>
</evidence>
<dbReference type="InterPro" id="IPR036259">
    <property type="entry name" value="MFS_trans_sf"/>
</dbReference>
<dbReference type="EMBL" id="CH916606">
    <property type="protein sequence ID" value="EDV90839.1"/>
    <property type="molecule type" value="Genomic_DNA"/>
</dbReference>
<feature type="transmembrane region" description="Helical" evidence="6">
    <location>
        <begin position="499"/>
        <end position="519"/>
    </location>
</feature>
<feature type="transmembrane region" description="Helical" evidence="6">
    <location>
        <begin position="525"/>
        <end position="546"/>
    </location>
</feature>
<dbReference type="PANTHER" id="PTHR24064">
    <property type="entry name" value="SOLUTE CARRIER FAMILY 22 MEMBER"/>
    <property type="match status" value="1"/>
</dbReference>
<feature type="region of interest" description="Disordered" evidence="5">
    <location>
        <begin position="1"/>
        <end position="25"/>
    </location>
</feature>
<keyword evidence="4 6" id="KW-0472">Membrane</keyword>
<dbReference type="Pfam" id="PF07690">
    <property type="entry name" value="MFS_1"/>
    <property type="match status" value="1"/>
</dbReference>
<sequence length="572" mass="64377">MVASYSPNAGYNTKDRRPTPTPETVPQISYLAHDSCQNADGDEDELQTQNETDDIISQVLGNFGIWQLRSVLIIFLCKIPAAWFMSLLIFTATELNPNEEYWCDTSAFGDAENCSVSEDQCYVLVPYGDANYAIRQCQKFHYEHNFRSLIMEFDLVCLCDIFVAWSQYWHLFGMFLGGVVASRLMRLLSPRRVYIVGIWGLLACGTATGLVNDFSLHCSFRCLSAVCCCFMMTSGQVIFSDITAGKYRKGVLLLYETFWSVGLMLLPAIATFAQSWRQVYGGITSLPFIIVLLLPWLPDSPRWLLQHAEPTAAVEHVMDLVLRAARLNEHCSRVPIDLYTQLELLGERLREESPPARWLELWRGHSHAKLLMLATHMALATFLISHIGLLLNTRSFGRDYLAPNTICMGLAEIVGCLLALYLSQKHDSWKWQWAGGFCIVAGAIGCVCWLCQDAEMPAVYENVLWMFFAALPKAAVSCGQALLIACMSESLPAEKRGPFAFSVITWARVWLLSASFLTVLKQINIALSLSTFYVLVILGGICTCCLRTPQGKQPEERHQQREKEADRFSTHL</sequence>
<dbReference type="InterPro" id="IPR011701">
    <property type="entry name" value="MFS"/>
</dbReference>
<dbReference type="KEGG" id="dgr:6570707"/>
<feature type="transmembrane region" description="Helical" evidence="6">
    <location>
        <begin position="464"/>
        <end position="487"/>
    </location>
</feature>
<proteinExistence type="predicted"/>